<feature type="non-terminal residue" evidence="8">
    <location>
        <position position="1"/>
    </location>
</feature>
<evidence type="ECO:0000256" key="5">
    <source>
        <dbReference type="ARBA" id="ARBA00022723"/>
    </source>
</evidence>
<gene>
    <name evidence="8" type="ORF">S01H4_66940</name>
</gene>
<accession>X1E7Y6</accession>
<dbReference type="InterPro" id="IPR011005">
    <property type="entry name" value="Dihydropteroate_synth-like_sf"/>
</dbReference>
<comment type="similarity">
    <text evidence="1">Belongs to the vitamin-B12 dependent methionine synthase family.</text>
</comment>
<dbReference type="GO" id="GO:0032259">
    <property type="term" value="P:methylation"/>
    <property type="evidence" value="ECO:0007669"/>
    <property type="project" value="UniProtKB-KW"/>
</dbReference>
<dbReference type="EMBL" id="BART01041757">
    <property type="protein sequence ID" value="GAH28702.1"/>
    <property type="molecule type" value="Genomic_DNA"/>
</dbReference>
<dbReference type="InterPro" id="IPR000489">
    <property type="entry name" value="Pterin-binding_dom"/>
</dbReference>
<evidence type="ECO:0000256" key="2">
    <source>
        <dbReference type="ARBA" id="ARBA00022603"/>
    </source>
</evidence>
<dbReference type="InterPro" id="IPR050554">
    <property type="entry name" value="Met_Synthase/Corrinoid"/>
</dbReference>
<dbReference type="Pfam" id="PF00809">
    <property type="entry name" value="Pterin_bind"/>
    <property type="match status" value="1"/>
</dbReference>
<dbReference type="AlphaFoldDB" id="X1E7Y6"/>
<dbReference type="PANTHER" id="PTHR45833:SF1">
    <property type="entry name" value="METHIONINE SYNTHASE"/>
    <property type="match status" value="1"/>
</dbReference>
<keyword evidence="2" id="KW-0489">Methyltransferase</keyword>
<dbReference type="SUPFAM" id="SSF51717">
    <property type="entry name" value="Dihydropteroate synthetase-like"/>
    <property type="match status" value="1"/>
</dbReference>
<comment type="caution">
    <text evidence="8">The sequence shown here is derived from an EMBL/GenBank/DDBJ whole genome shotgun (WGS) entry which is preliminary data.</text>
</comment>
<dbReference type="GO" id="GO:0031419">
    <property type="term" value="F:cobalamin binding"/>
    <property type="evidence" value="ECO:0007669"/>
    <property type="project" value="UniProtKB-KW"/>
</dbReference>
<dbReference type="GO" id="GO:0008705">
    <property type="term" value="F:methionine synthase activity"/>
    <property type="evidence" value="ECO:0007669"/>
    <property type="project" value="TreeGrafter"/>
</dbReference>
<keyword evidence="6" id="KW-0170">Cobalt</keyword>
<evidence type="ECO:0000256" key="3">
    <source>
        <dbReference type="ARBA" id="ARBA00022628"/>
    </source>
</evidence>
<dbReference type="Gene3D" id="3.20.20.20">
    <property type="entry name" value="Dihydropteroate synthase-like"/>
    <property type="match status" value="1"/>
</dbReference>
<name>X1E7Y6_9ZZZZ</name>
<dbReference type="GO" id="GO:0046653">
    <property type="term" value="P:tetrahydrofolate metabolic process"/>
    <property type="evidence" value="ECO:0007669"/>
    <property type="project" value="TreeGrafter"/>
</dbReference>
<sequence>NFDGELEMVRFLRLIAGETEIAAVPVMIDSSKWSVLEAGLKSTQGKPIVNSISLK</sequence>
<dbReference type="GO" id="GO:0046872">
    <property type="term" value="F:metal ion binding"/>
    <property type="evidence" value="ECO:0007669"/>
    <property type="project" value="UniProtKB-KW"/>
</dbReference>
<protein>
    <recommendedName>
        <fullName evidence="7">Pterin-binding domain-containing protein</fullName>
    </recommendedName>
</protein>
<feature type="domain" description="Pterin-binding" evidence="7">
    <location>
        <begin position="1"/>
        <end position="55"/>
    </location>
</feature>
<keyword evidence="3" id="KW-0846">Cobalamin</keyword>
<evidence type="ECO:0000256" key="1">
    <source>
        <dbReference type="ARBA" id="ARBA00010398"/>
    </source>
</evidence>
<keyword evidence="5" id="KW-0479">Metal-binding</keyword>
<dbReference type="GO" id="GO:0005829">
    <property type="term" value="C:cytosol"/>
    <property type="evidence" value="ECO:0007669"/>
    <property type="project" value="TreeGrafter"/>
</dbReference>
<reference evidence="8" key="1">
    <citation type="journal article" date="2014" name="Front. Microbiol.">
        <title>High frequency of phylogenetically diverse reductive dehalogenase-homologous genes in deep subseafloor sedimentary metagenomes.</title>
        <authorList>
            <person name="Kawai M."/>
            <person name="Futagami T."/>
            <person name="Toyoda A."/>
            <person name="Takaki Y."/>
            <person name="Nishi S."/>
            <person name="Hori S."/>
            <person name="Arai W."/>
            <person name="Tsubouchi T."/>
            <person name="Morono Y."/>
            <person name="Uchiyama I."/>
            <person name="Ito T."/>
            <person name="Fujiyama A."/>
            <person name="Inagaki F."/>
            <person name="Takami H."/>
        </authorList>
    </citation>
    <scope>NUCLEOTIDE SEQUENCE</scope>
    <source>
        <strain evidence="8">Expedition CK06-06</strain>
    </source>
</reference>
<keyword evidence="4" id="KW-0808">Transferase</keyword>
<evidence type="ECO:0000313" key="8">
    <source>
        <dbReference type="EMBL" id="GAH28702.1"/>
    </source>
</evidence>
<organism evidence="8">
    <name type="scientific">marine sediment metagenome</name>
    <dbReference type="NCBI Taxonomy" id="412755"/>
    <lineage>
        <taxon>unclassified sequences</taxon>
        <taxon>metagenomes</taxon>
        <taxon>ecological metagenomes</taxon>
    </lineage>
</organism>
<dbReference type="GO" id="GO:0050667">
    <property type="term" value="P:homocysteine metabolic process"/>
    <property type="evidence" value="ECO:0007669"/>
    <property type="project" value="TreeGrafter"/>
</dbReference>
<evidence type="ECO:0000259" key="7">
    <source>
        <dbReference type="PROSITE" id="PS50972"/>
    </source>
</evidence>
<evidence type="ECO:0000256" key="6">
    <source>
        <dbReference type="ARBA" id="ARBA00023285"/>
    </source>
</evidence>
<proteinExistence type="inferred from homology"/>
<feature type="non-terminal residue" evidence="8">
    <location>
        <position position="55"/>
    </location>
</feature>
<dbReference type="PROSITE" id="PS50972">
    <property type="entry name" value="PTERIN_BINDING"/>
    <property type="match status" value="1"/>
</dbReference>
<evidence type="ECO:0000256" key="4">
    <source>
        <dbReference type="ARBA" id="ARBA00022679"/>
    </source>
</evidence>
<dbReference type="PANTHER" id="PTHR45833">
    <property type="entry name" value="METHIONINE SYNTHASE"/>
    <property type="match status" value="1"/>
</dbReference>